<evidence type="ECO:0000313" key="14">
    <source>
        <dbReference type="Proteomes" id="UP000005447"/>
    </source>
</evidence>
<evidence type="ECO:0000256" key="10">
    <source>
        <dbReference type="PROSITE-ProRule" id="PRU00042"/>
    </source>
</evidence>
<dbReference type="InterPro" id="IPR036236">
    <property type="entry name" value="Znf_C2H2_sf"/>
</dbReference>
<dbReference type="GeneTree" id="ENSGT00940000163172"/>
<evidence type="ECO:0000256" key="8">
    <source>
        <dbReference type="ARBA" id="ARBA00023163"/>
    </source>
</evidence>
<evidence type="ECO:0000256" key="6">
    <source>
        <dbReference type="ARBA" id="ARBA00022833"/>
    </source>
</evidence>
<dbReference type="InterPro" id="IPR013087">
    <property type="entry name" value="Znf_C2H2_type"/>
</dbReference>
<dbReference type="STRING" id="10141.ENSCPOP00000023735"/>
<feature type="domain" description="C2H2-type" evidence="12">
    <location>
        <begin position="294"/>
        <end position="321"/>
    </location>
</feature>
<organism evidence="13 14">
    <name type="scientific">Cavia porcellus</name>
    <name type="common">Guinea pig</name>
    <dbReference type="NCBI Taxonomy" id="10141"/>
    <lineage>
        <taxon>Eukaryota</taxon>
        <taxon>Metazoa</taxon>
        <taxon>Chordata</taxon>
        <taxon>Craniata</taxon>
        <taxon>Vertebrata</taxon>
        <taxon>Euteleostomi</taxon>
        <taxon>Mammalia</taxon>
        <taxon>Eutheria</taxon>
        <taxon>Euarchontoglires</taxon>
        <taxon>Glires</taxon>
        <taxon>Rodentia</taxon>
        <taxon>Hystricomorpha</taxon>
        <taxon>Caviidae</taxon>
        <taxon>Cavia</taxon>
    </lineage>
</organism>
<reference evidence="13" key="2">
    <citation type="submission" date="2025-08" db="UniProtKB">
        <authorList>
            <consortium name="Ensembl"/>
        </authorList>
    </citation>
    <scope>IDENTIFICATION</scope>
    <source>
        <strain evidence="13">2N</strain>
    </source>
</reference>
<dbReference type="FunFam" id="3.30.160.60:FF:000761">
    <property type="entry name" value="Zinc finger protein 449"/>
    <property type="match status" value="1"/>
</dbReference>
<dbReference type="PANTHER" id="PTHR23235:SF142">
    <property type="entry name" value="ZINC FINGER PROTEIN 384"/>
    <property type="match status" value="1"/>
</dbReference>
<dbReference type="InParanoid" id="A0A286XE55"/>
<dbReference type="GO" id="GO:0000978">
    <property type="term" value="F:RNA polymerase II cis-regulatory region sequence-specific DNA binding"/>
    <property type="evidence" value="ECO:0007669"/>
    <property type="project" value="TreeGrafter"/>
</dbReference>
<evidence type="ECO:0000256" key="2">
    <source>
        <dbReference type="ARBA" id="ARBA00006991"/>
    </source>
</evidence>
<gene>
    <name evidence="13" type="primary">ZNF683</name>
</gene>
<proteinExistence type="inferred from homology"/>
<dbReference type="PROSITE" id="PS00028">
    <property type="entry name" value="ZINC_FINGER_C2H2_1"/>
    <property type="match status" value="3"/>
</dbReference>
<keyword evidence="7" id="KW-0805">Transcription regulation</keyword>
<feature type="domain" description="C2H2-type" evidence="12">
    <location>
        <begin position="350"/>
        <end position="377"/>
    </location>
</feature>
<dbReference type="FunCoup" id="A0A286XE55">
    <property type="interactions" value="7"/>
</dbReference>
<keyword evidence="14" id="KW-1185">Reference proteome</keyword>
<dbReference type="Proteomes" id="UP000005447">
    <property type="component" value="Unassembled WGS sequence"/>
</dbReference>
<dbReference type="PANTHER" id="PTHR23235">
    <property type="entry name" value="KRUEPPEL-LIKE TRANSCRIPTION FACTOR"/>
    <property type="match status" value="1"/>
</dbReference>
<evidence type="ECO:0000256" key="5">
    <source>
        <dbReference type="ARBA" id="ARBA00022771"/>
    </source>
</evidence>
<dbReference type="FunFam" id="3.30.160.60:FF:000538">
    <property type="entry name" value="zinc finger protein 853"/>
    <property type="match status" value="1"/>
</dbReference>
<keyword evidence="4" id="KW-0677">Repeat</keyword>
<dbReference type="SMART" id="SM00355">
    <property type="entry name" value="ZnF_C2H2"/>
    <property type="match status" value="4"/>
</dbReference>
<comment type="subcellular location">
    <subcellularLocation>
        <location evidence="1">Nucleus</location>
    </subcellularLocation>
</comment>
<keyword evidence="3" id="KW-0479">Metal-binding</keyword>
<dbReference type="Pfam" id="PF00096">
    <property type="entry name" value="zf-C2H2"/>
    <property type="match status" value="3"/>
</dbReference>
<dbReference type="PROSITE" id="PS50157">
    <property type="entry name" value="ZINC_FINGER_C2H2_2"/>
    <property type="match status" value="3"/>
</dbReference>
<sequence length="436" mass="47127">TKALGDSGGSLTPSLDFQLCQGKQVGCAYRSLSDTMDAHGSPCTSWPCPLTQAPARPSLLACPQWLDLFLYPLHPQAQLAPLSTAPQGLGEDTSTLKLQAPGLHGSSTDEEKLTAKYPLNRDKMERQPETAALPPQNSSNATTAQLNTESPSPSASCPCPPSTPISKELPFHFLPLYPRYPLLLPPPCLLTYGALPSVQCSHLLLLPPNTAYPTMAAPRLLTMANDPEHQGTPGETLLPNPGAFRASGPTLPSQTQDPVGAGMPAPAKRASAGSRVGTAALPYPLKKENGKILYQCNVCSKSFGQLSNLKVHLRVHSGERPFQCALCHKSFTQFAHLQKHHLVHTGERPHKCQMCHKCFSSSSNLRSHLRLHSAVQPFHCSVCSSRFTQHVHQKLHQLHASQPYSMTHLASLTCLEQLGWVVDSIQVSLVSQGKQG</sequence>
<reference evidence="14" key="1">
    <citation type="journal article" date="2011" name="Nature">
        <title>A high-resolution map of human evolutionary constraint using 29 mammals.</title>
        <authorList>
            <person name="Lindblad-Toh K."/>
            <person name="Garber M."/>
            <person name="Zuk O."/>
            <person name="Lin M.F."/>
            <person name="Parker B.J."/>
            <person name="Washietl S."/>
            <person name="Kheradpour P."/>
            <person name="Ernst J."/>
            <person name="Jordan G."/>
            <person name="Mauceli E."/>
            <person name="Ward L.D."/>
            <person name="Lowe C.B."/>
            <person name="Holloway A.K."/>
            <person name="Clamp M."/>
            <person name="Gnerre S."/>
            <person name="Alfoldi J."/>
            <person name="Beal K."/>
            <person name="Chang J."/>
            <person name="Clawson H."/>
            <person name="Cuff J."/>
            <person name="Di Palma F."/>
            <person name="Fitzgerald S."/>
            <person name="Flicek P."/>
            <person name="Guttman M."/>
            <person name="Hubisz M.J."/>
            <person name="Jaffe D.B."/>
            <person name="Jungreis I."/>
            <person name="Kent W.J."/>
            <person name="Kostka D."/>
            <person name="Lara M."/>
            <person name="Martins A.L."/>
            <person name="Massingham T."/>
            <person name="Moltke I."/>
            <person name="Raney B.J."/>
            <person name="Rasmussen M.D."/>
            <person name="Robinson J."/>
            <person name="Stark A."/>
            <person name="Vilella A.J."/>
            <person name="Wen J."/>
            <person name="Xie X."/>
            <person name="Zody M.C."/>
            <person name="Baldwin J."/>
            <person name="Bloom T."/>
            <person name="Chin C.W."/>
            <person name="Heiman D."/>
            <person name="Nicol R."/>
            <person name="Nusbaum C."/>
            <person name="Young S."/>
            <person name="Wilkinson J."/>
            <person name="Worley K.C."/>
            <person name="Kovar C.L."/>
            <person name="Muzny D.M."/>
            <person name="Gibbs R.A."/>
            <person name="Cree A."/>
            <person name="Dihn H.H."/>
            <person name="Fowler G."/>
            <person name="Jhangiani S."/>
            <person name="Joshi V."/>
            <person name="Lee S."/>
            <person name="Lewis L.R."/>
            <person name="Nazareth L.V."/>
            <person name="Okwuonu G."/>
            <person name="Santibanez J."/>
            <person name="Warren W.C."/>
            <person name="Mardis E.R."/>
            <person name="Weinstock G.M."/>
            <person name="Wilson R.K."/>
            <person name="Delehaunty K."/>
            <person name="Dooling D."/>
            <person name="Fronik C."/>
            <person name="Fulton L."/>
            <person name="Fulton B."/>
            <person name="Graves T."/>
            <person name="Minx P."/>
            <person name="Sodergren E."/>
            <person name="Birney E."/>
            <person name="Margulies E.H."/>
            <person name="Herrero J."/>
            <person name="Green E.D."/>
            <person name="Haussler D."/>
            <person name="Siepel A."/>
            <person name="Goldman N."/>
            <person name="Pollard K.S."/>
            <person name="Pedersen J.S."/>
            <person name="Lander E.S."/>
            <person name="Kellis M."/>
        </authorList>
    </citation>
    <scope>NUCLEOTIDE SEQUENCE [LARGE SCALE GENOMIC DNA]</scope>
    <source>
        <strain evidence="14">2N</strain>
    </source>
</reference>
<dbReference type="GO" id="GO:0008270">
    <property type="term" value="F:zinc ion binding"/>
    <property type="evidence" value="ECO:0007669"/>
    <property type="project" value="UniProtKB-KW"/>
</dbReference>
<evidence type="ECO:0000256" key="9">
    <source>
        <dbReference type="ARBA" id="ARBA00023242"/>
    </source>
</evidence>
<keyword evidence="8" id="KW-0804">Transcription</keyword>
<keyword evidence="6" id="KW-0862">Zinc</keyword>
<dbReference type="eggNOG" id="KOG2461">
    <property type="taxonomic scope" value="Eukaryota"/>
</dbReference>
<keyword evidence="9" id="KW-0539">Nucleus</keyword>
<dbReference type="Bgee" id="ENSCPOG00000030245">
    <property type="expression patterns" value="Expressed in adult mammalian kidney and 1 other cell type or tissue"/>
</dbReference>
<evidence type="ECO:0000256" key="7">
    <source>
        <dbReference type="ARBA" id="ARBA00023015"/>
    </source>
</evidence>
<comment type="similarity">
    <text evidence="2">Belongs to the krueppel C2H2-type zinc-finger protein family.</text>
</comment>
<feature type="region of interest" description="Disordered" evidence="11">
    <location>
        <begin position="226"/>
        <end position="273"/>
    </location>
</feature>
<name>A0A286XE55_CAVPO</name>
<evidence type="ECO:0000313" key="13">
    <source>
        <dbReference type="Ensembl" id="ENSCPOP00000023735.1"/>
    </source>
</evidence>
<feature type="compositionally biased region" description="Basic and acidic residues" evidence="11">
    <location>
        <begin position="107"/>
        <end position="128"/>
    </location>
</feature>
<protein>
    <submittedName>
        <fullName evidence="13">Zinc finger protein 683</fullName>
    </submittedName>
</protein>
<dbReference type="VEuPathDB" id="HostDB:ENSCPOG00000030245"/>
<feature type="compositionally biased region" description="Polar residues" evidence="11">
    <location>
        <begin position="135"/>
        <end position="149"/>
    </location>
</feature>
<dbReference type="GO" id="GO:0005634">
    <property type="term" value="C:nucleus"/>
    <property type="evidence" value="ECO:0007669"/>
    <property type="project" value="UniProtKB-SubCell"/>
</dbReference>
<evidence type="ECO:0000256" key="3">
    <source>
        <dbReference type="ARBA" id="ARBA00022723"/>
    </source>
</evidence>
<dbReference type="GO" id="GO:0000981">
    <property type="term" value="F:DNA-binding transcription factor activity, RNA polymerase II-specific"/>
    <property type="evidence" value="ECO:0007669"/>
    <property type="project" value="TreeGrafter"/>
</dbReference>
<dbReference type="OMA" id="KCQMCHK"/>
<feature type="domain" description="C2H2-type" evidence="12">
    <location>
        <begin position="322"/>
        <end position="349"/>
    </location>
</feature>
<dbReference type="FunFam" id="3.30.160.60:FF:001272">
    <property type="entry name" value="Zinc finger protein 683"/>
    <property type="match status" value="1"/>
</dbReference>
<keyword evidence="5 10" id="KW-0863">Zinc-finger</keyword>
<dbReference type="EMBL" id="AAKN02028658">
    <property type="status" value="NOT_ANNOTATED_CDS"/>
    <property type="molecule type" value="Genomic_DNA"/>
</dbReference>
<evidence type="ECO:0000256" key="1">
    <source>
        <dbReference type="ARBA" id="ARBA00004123"/>
    </source>
</evidence>
<accession>A0A286XE55</accession>
<evidence type="ECO:0000256" key="11">
    <source>
        <dbReference type="SAM" id="MobiDB-lite"/>
    </source>
</evidence>
<dbReference type="Gene3D" id="3.30.160.60">
    <property type="entry name" value="Classic Zinc Finger"/>
    <property type="match status" value="3"/>
</dbReference>
<evidence type="ECO:0000256" key="4">
    <source>
        <dbReference type="ARBA" id="ARBA00022737"/>
    </source>
</evidence>
<dbReference type="Ensembl" id="ENSCPOT00000039369.1">
    <property type="protein sequence ID" value="ENSCPOP00000023735.1"/>
    <property type="gene ID" value="ENSCPOG00000030245.1"/>
</dbReference>
<feature type="region of interest" description="Disordered" evidence="11">
    <location>
        <begin position="84"/>
        <end position="161"/>
    </location>
</feature>
<dbReference type="SUPFAM" id="SSF57667">
    <property type="entry name" value="beta-beta-alpha zinc fingers"/>
    <property type="match status" value="2"/>
</dbReference>
<dbReference type="AlphaFoldDB" id="A0A286XE55"/>
<reference evidence="13" key="3">
    <citation type="submission" date="2025-09" db="UniProtKB">
        <authorList>
            <consortium name="Ensembl"/>
        </authorList>
    </citation>
    <scope>IDENTIFICATION</scope>
    <source>
        <strain evidence="13">2N</strain>
    </source>
</reference>
<evidence type="ECO:0000259" key="12">
    <source>
        <dbReference type="PROSITE" id="PS50157"/>
    </source>
</evidence>